<reference evidence="2 3" key="1">
    <citation type="submission" date="2016-08" db="EMBL/GenBank/DDBJ databases">
        <authorList>
            <person name="Seilhamer J.J."/>
        </authorList>
    </citation>
    <scope>NUCLEOTIDE SEQUENCE [LARGE SCALE GENOMIC DNA]</scope>
    <source>
        <strain evidence="2 3">PH27A</strain>
    </source>
</reference>
<keyword evidence="1" id="KW-0472">Membrane</keyword>
<dbReference type="AlphaFoldDB" id="A0A1E2V901"/>
<dbReference type="RefSeq" id="WP_068997533.1">
    <property type="nucleotide sequence ID" value="NZ_MDTQ01000001.1"/>
</dbReference>
<comment type="caution">
    <text evidence="2">The sequence shown here is derived from an EMBL/GenBank/DDBJ whole genome shotgun (WGS) entry which is preliminary data.</text>
</comment>
<keyword evidence="3" id="KW-1185">Reference proteome</keyword>
<feature type="transmembrane region" description="Helical" evidence="1">
    <location>
        <begin position="43"/>
        <end position="64"/>
    </location>
</feature>
<dbReference type="Proteomes" id="UP000094291">
    <property type="component" value="Unassembled WGS sequence"/>
</dbReference>
<dbReference type="EMBL" id="MDTQ01000001">
    <property type="protein sequence ID" value="ODC03135.1"/>
    <property type="molecule type" value="Genomic_DNA"/>
</dbReference>
<name>A0A1E2V901_9GAMM</name>
<evidence type="ECO:0000313" key="3">
    <source>
        <dbReference type="Proteomes" id="UP000094291"/>
    </source>
</evidence>
<keyword evidence="1" id="KW-1133">Transmembrane helix</keyword>
<dbReference type="STRING" id="197479.BFW38_05835"/>
<feature type="transmembrane region" description="Helical" evidence="1">
    <location>
        <begin position="76"/>
        <end position="97"/>
    </location>
</feature>
<evidence type="ECO:0000313" key="2">
    <source>
        <dbReference type="EMBL" id="ODC03135.1"/>
    </source>
</evidence>
<protein>
    <submittedName>
        <fullName evidence="2">Uncharacterized protein</fullName>
    </submittedName>
</protein>
<keyword evidence="1" id="KW-0812">Transmembrane</keyword>
<evidence type="ECO:0000256" key="1">
    <source>
        <dbReference type="SAM" id="Phobius"/>
    </source>
</evidence>
<sequence length="157" mass="16858">MQSRFRGAVIAFIGGMLEATEAGIKLLTNMGRLRISGRGLRLVGLIGGLGRLFGGIGAFIFAAWDAVNAVNALVAGNIGMFLLYSVSSFVGGLLIFLAFFNPLLGLALVVVSVILGLIIYLVADTEMQKWLSHCFYGASERYPNIETSQERLKEVLA</sequence>
<gene>
    <name evidence="2" type="ORF">BFW38_05835</name>
</gene>
<feature type="transmembrane region" description="Helical" evidence="1">
    <location>
        <begin position="103"/>
        <end position="123"/>
    </location>
</feature>
<organism evidence="2 3">
    <name type="scientific">Terasakiispira papahanaumokuakeensis</name>
    <dbReference type="NCBI Taxonomy" id="197479"/>
    <lineage>
        <taxon>Bacteria</taxon>
        <taxon>Pseudomonadati</taxon>
        <taxon>Pseudomonadota</taxon>
        <taxon>Gammaproteobacteria</taxon>
        <taxon>Oceanospirillales</taxon>
        <taxon>Terasakiispira</taxon>
    </lineage>
</organism>
<dbReference type="OrthoDB" id="8664525at2"/>
<accession>A0A1E2V901</accession>
<proteinExistence type="predicted"/>